<keyword evidence="7" id="KW-1133">Transmembrane helix</keyword>
<keyword evidence="7" id="KW-0812">Transmembrane</keyword>
<keyword evidence="5" id="KW-0411">Iron-sulfur</keyword>
<feature type="transmembrane region" description="Helical" evidence="7">
    <location>
        <begin position="274"/>
        <end position="297"/>
    </location>
</feature>
<keyword evidence="2" id="KW-1003">Cell membrane</keyword>
<feature type="domain" description="4Fe-4S ferredoxin-type" evidence="8">
    <location>
        <begin position="240"/>
        <end position="267"/>
    </location>
</feature>
<dbReference type="PANTHER" id="PTHR30224">
    <property type="entry name" value="ELECTRON TRANSPORT PROTEIN"/>
    <property type="match status" value="1"/>
</dbReference>
<dbReference type="InterPro" id="IPR017900">
    <property type="entry name" value="4Fe4S_Fe_S_CS"/>
</dbReference>
<dbReference type="PROSITE" id="PS00198">
    <property type="entry name" value="4FE4S_FER_1"/>
    <property type="match status" value="2"/>
</dbReference>
<sequence>MKSNKILKNLRYILLAIFLIHSTVEAYLHQLLGGGNEPSIHALCPYGGLETLYSLIFGGTFIQKIFSGTLVILIITLIIAIIFRRSFCGLICPFGALQEFFGIIGKKIFRKIFIMPEKIDKPLRYLKYIVLLLTLFLAWKTAGLWVNPYDPWAAYGHISAGLTSLVEEYSIALIILIVTIVGSLLYDRFFCKYLCPMGAFYGIVSKLSPSKITRNETTCINCGLCDKNCPVNIKVSELKEIKSAECINCQSCILSCPKNNTLEFKVKNKSIKPVFISLFVFVIFFSGIGITKLMGIYELTPPPITSETKMTPEEIKGYMTIEEVSVGLKIDINEVYKKLEIPTSIPQNTKLKEIPNTIPGFDVEGAREKLK</sequence>
<evidence type="ECO:0000256" key="7">
    <source>
        <dbReference type="SAM" id="Phobius"/>
    </source>
</evidence>
<dbReference type="Gene3D" id="3.30.70.20">
    <property type="match status" value="1"/>
</dbReference>
<keyword evidence="3" id="KW-0479">Metal-binding</keyword>
<evidence type="ECO:0000256" key="4">
    <source>
        <dbReference type="ARBA" id="ARBA00023004"/>
    </source>
</evidence>
<protein>
    <submittedName>
        <fullName evidence="9">4Fe-4S ferredoxin</fullName>
    </submittedName>
</protein>
<keyword evidence="6 7" id="KW-0472">Membrane</keyword>
<dbReference type="PANTHER" id="PTHR30224:SF4">
    <property type="entry name" value="ELECTRON TRANSPORT PROTEIN YCCM-RELATED"/>
    <property type="match status" value="1"/>
</dbReference>
<evidence type="ECO:0000256" key="1">
    <source>
        <dbReference type="ARBA" id="ARBA00004236"/>
    </source>
</evidence>
<dbReference type="Proteomes" id="UP000824633">
    <property type="component" value="Chromosome"/>
</dbReference>
<dbReference type="SUPFAM" id="SSF54862">
    <property type="entry name" value="4Fe-4S ferredoxins"/>
    <property type="match status" value="1"/>
</dbReference>
<evidence type="ECO:0000256" key="3">
    <source>
        <dbReference type="ARBA" id="ARBA00022723"/>
    </source>
</evidence>
<evidence type="ECO:0000313" key="10">
    <source>
        <dbReference type="Proteomes" id="UP000824633"/>
    </source>
</evidence>
<name>A0ABM7T615_9CLOT</name>
<dbReference type="InterPro" id="IPR052378">
    <property type="entry name" value="NosR_regulator"/>
</dbReference>
<feature type="transmembrane region" description="Helical" evidence="7">
    <location>
        <begin position="52"/>
        <end position="83"/>
    </location>
</feature>
<proteinExistence type="predicted"/>
<reference evidence="10" key="1">
    <citation type="submission" date="2021-07" db="EMBL/GenBank/DDBJ databases">
        <title>Complete genome sequencing of a Clostridium isolate.</title>
        <authorList>
            <person name="Ueki A."/>
            <person name="Tonouchi A."/>
        </authorList>
    </citation>
    <scope>NUCLEOTIDE SEQUENCE [LARGE SCALE GENOMIC DNA]</scope>
    <source>
        <strain evidence="10">C5S11</strain>
    </source>
</reference>
<accession>A0ABM7T615</accession>
<keyword evidence="4" id="KW-0408">Iron</keyword>
<evidence type="ECO:0000313" key="9">
    <source>
        <dbReference type="EMBL" id="BCZ44412.1"/>
    </source>
</evidence>
<feature type="transmembrane region" description="Helical" evidence="7">
    <location>
        <begin position="12"/>
        <end position="32"/>
    </location>
</feature>
<dbReference type="InterPro" id="IPR017896">
    <property type="entry name" value="4Fe4S_Fe-S-bd"/>
</dbReference>
<keyword evidence="10" id="KW-1185">Reference proteome</keyword>
<feature type="domain" description="4Fe-4S ferredoxin-type" evidence="8">
    <location>
        <begin position="210"/>
        <end position="239"/>
    </location>
</feature>
<feature type="transmembrane region" description="Helical" evidence="7">
    <location>
        <begin position="169"/>
        <end position="186"/>
    </location>
</feature>
<dbReference type="RefSeq" id="WP_224036090.1">
    <property type="nucleotide sequence ID" value="NZ_AP024849.1"/>
</dbReference>
<dbReference type="Pfam" id="PF12801">
    <property type="entry name" value="Fer4_5"/>
    <property type="match status" value="2"/>
</dbReference>
<evidence type="ECO:0000256" key="2">
    <source>
        <dbReference type="ARBA" id="ARBA00022475"/>
    </source>
</evidence>
<feature type="transmembrane region" description="Helical" evidence="7">
    <location>
        <begin position="125"/>
        <end position="146"/>
    </location>
</feature>
<organism evidence="9 10">
    <name type="scientific">Clostridium gelidum</name>
    <dbReference type="NCBI Taxonomy" id="704125"/>
    <lineage>
        <taxon>Bacteria</taxon>
        <taxon>Bacillati</taxon>
        <taxon>Bacillota</taxon>
        <taxon>Clostridia</taxon>
        <taxon>Eubacteriales</taxon>
        <taxon>Clostridiaceae</taxon>
        <taxon>Clostridium</taxon>
    </lineage>
</organism>
<evidence type="ECO:0000256" key="5">
    <source>
        <dbReference type="ARBA" id="ARBA00023014"/>
    </source>
</evidence>
<gene>
    <name evidence="9" type="ORF">psyc5s11_04790</name>
</gene>
<dbReference type="PROSITE" id="PS51379">
    <property type="entry name" value="4FE4S_FER_2"/>
    <property type="match status" value="2"/>
</dbReference>
<comment type="subcellular location">
    <subcellularLocation>
        <location evidence="1">Cell membrane</location>
    </subcellularLocation>
</comment>
<evidence type="ECO:0000256" key="6">
    <source>
        <dbReference type="ARBA" id="ARBA00023136"/>
    </source>
</evidence>
<evidence type="ECO:0000259" key="8">
    <source>
        <dbReference type="PROSITE" id="PS51379"/>
    </source>
</evidence>
<dbReference type="EMBL" id="AP024849">
    <property type="protein sequence ID" value="BCZ44412.1"/>
    <property type="molecule type" value="Genomic_DNA"/>
</dbReference>